<feature type="non-terminal residue" evidence="1">
    <location>
        <position position="1"/>
    </location>
</feature>
<comment type="caution">
    <text evidence="1">The sequence shown here is derived from an EMBL/GenBank/DDBJ whole genome shotgun (WGS) entry which is preliminary data.</text>
</comment>
<organism evidence="1">
    <name type="scientific">marine sediment metagenome</name>
    <dbReference type="NCBI Taxonomy" id="412755"/>
    <lineage>
        <taxon>unclassified sequences</taxon>
        <taxon>metagenomes</taxon>
        <taxon>ecological metagenomes</taxon>
    </lineage>
</organism>
<gene>
    <name evidence="1" type="ORF">S01H4_05976</name>
</gene>
<dbReference type="EMBL" id="BART01001787">
    <property type="protein sequence ID" value="GAG73240.1"/>
    <property type="molecule type" value="Genomic_DNA"/>
</dbReference>
<accession>X0ZTU4</accession>
<sequence length="47" mass="5314">AFMRTLKGAATRSALCSQQHGTSFAEYLQVYLWAEFNSQNPERDTTS</sequence>
<evidence type="ECO:0000313" key="1">
    <source>
        <dbReference type="EMBL" id="GAG73240.1"/>
    </source>
</evidence>
<proteinExistence type="predicted"/>
<dbReference type="AlphaFoldDB" id="X0ZTU4"/>
<reference evidence="1" key="1">
    <citation type="journal article" date="2014" name="Front. Microbiol.">
        <title>High frequency of phylogenetically diverse reductive dehalogenase-homologous genes in deep subseafloor sedimentary metagenomes.</title>
        <authorList>
            <person name="Kawai M."/>
            <person name="Futagami T."/>
            <person name="Toyoda A."/>
            <person name="Takaki Y."/>
            <person name="Nishi S."/>
            <person name="Hori S."/>
            <person name="Arai W."/>
            <person name="Tsubouchi T."/>
            <person name="Morono Y."/>
            <person name="Uchiyama I."/>
            <person name="Ito T."/>
            <person name="Fujiyama A."/>
            <person name="Inagaki F."/>
            <person name="Takami H."/>
        </authorList>
    </citation>
    <scope>NUCLEOTIDE SEQUENCE</scope>
    <source>
        <strain evidence="1">Expedition CK06-06</strain>
    </source>
</reference>
<protein>
    <submittedName>
        <fullName evidence="1">Uncharacterized protein</fullName>
    </submittedName>
</protein>
<name>X0ZTU4_9ZZZZ</name>